<keyword evidence="6" id="KW-0472">Membrane</keyword>
<gene>
    <name evidence="12" type="ORF">UFOPK3444_01493</name>
</gene>
<dbReference type="GO" id="GO:0004674">
    <property type="term" value="F:protein serine/threonine kinase activity"/>
    <property type="evidence" value="ECO:0007669"/>
    <property type="project" value="UniProtKB-KW"/>
</dbReference>
<evidence type="ECO:0000256" key="7">
    <source>
        <dbReference type="ARBA" id="ARBA00023157"/>
    </source>
</evidence>
<keyword evidence="8" id="KW-0675">Receptor</keyword>
<dbReference type="InterPro" id="IPR013783">
    <property type="entry name" value="Ig-like_fold"/>
</dbReference>
<dbReference type="InterPro" id="IPR009091">
    <property type="entry name" value="RCC1/BLIP-II"/>
</dbReference>
<dbReference type="PANTHER" id="PTHR47460:SF1">
    <property type="entry name" value="SERINE_THREONINE-PROTEIN KINASE-LIKE PROTEIN ACR4"/>
    <property type="match status" value="1"/>
</dbReference>
<name>A0A6J7EQJ3_9ZZZZ</name>
<evidence type="ECO:0000256" key="6">
    <source>
        <dbReference type="ARBA" id="ARBA00023136"/>
    </source>
</evidence>
<protein>
    <recommendedName>
        <fullName evidence="2">non-specific serine/threonine protein kinase</fullName>
        <ecNumber evidence="2">2.7.11.1</ecNumber>
    </recommendedName>
</protein>
<dbReference type="GO" id="GO:0016020">
    <property type="term" value="C:membrane"/>
    <property type="evidence" value="ECO:0007669"/>
    <property type="project" value="UniProtKB-SubCell"/>
</dbReference>
<evidence type="ECO:0000256" key="5">
    <source>
        <dbReference type="ARBA" id="ARBA00022989"/>
    </source>
</evidence>
<keyword evidence="7" id="KW-1015">Disulfide bond</keyword>
<dbReference type="PANTHER" id="PTHR47460">
    <property type="entry name" value="SERINE/THREONINE-PROTEIN KINASE-LIKE PROTEIN ACR4"/>
    <property type="match status" value="1"/>
</dbReference>
<dbReference type="SUPFAM" id="SSF50985">
    <property type="entry name" value="RCC1/BLIP-II"/>
    <property type="match status" value="1"/>
</dbReference>
<evidence type="ECO:0000256" key="9">
    <source>
        <dbReference type="ARBA" id="ARBA00023180"/>
    </source>
</evidence>
<dbReference type="EC" id="2.7.11.1" evidence="2"/>
<comment type="subcellular location">
    <subcellularLocation>
        <location evidence="1">Membrane</location>
        <topology evidence="1">Single-pass type I membrane protein</topology>
    </subcellularLocation>
</comment>
<comment type="catalytic activity">
    <reaction evidence="10">
        <text>L-threonyl-[protein] + ATP = O-phospho-L-threonyl-[protein] + ADP + H(+)</text>
        <dbReference type="Rhea" id="RHEA:46608"/>
        <dbReference type="Rhea" id="RHEA-COMP:11060"/>
        <dbReference type="Rhea" id="RHEA-COMP:11605"/>
        <dbReference type="ChEBI" id="CHEBI:15378"/>
        <dbReference type="ChEBI" id="CHEBI:30013"/>
        <dbReference type="ChEBI" id="CHEBI:30616"/>
        <dbReference type="ChEBI" id="CHEBI:61977"/>
        <dbReference type="ChEBI" id="CHEBI:456216"/>
        <dbReference type="EC" id="2.7.11.1"/>
    </reaction>
</comment>
<organism evidence="12">
    <name type="scientific">freshwater metagenome</name>
    <dbReference type="NCBI Taxonomy" id="449393"/>
    <lineage>
        <taxon>unclassified sequences</taxon>
        <taxon>metagenomes</taxon>
        <taxon>ecological metagenomes</taxon>
    </lineage>
</organism>
<accession>A0A6J7EQJ3</accession>
<dbReference type="Gene3D" id="2.130.10.30">
    <property type="entry name" value="Regulator of chromosome condensation 1/beta-lactamase-inhibitor protein II"/>
    <property type="match status" value="2"/>
</dbReference>
<dbReference type="Pfam" id="PF13540">
    <property type="entry name" value="RCC1_2"/>
    <property type="match status" value="1"/>
</dbReference>
<keyword evidence="5" id="KW-1133">Transmembrane helix</keyword>
<evidence type="ECO:0000256" key="4">
    <source>
        <dbReference type="ARBA" id="ARBA00022729"/>
    </source>
</evidence>
<evidence type="ECO:0000256" key="1">
    <source>
        <dbReference type="ARBA" id="ARBA00004479"/>
    </source>
</evidence>
<dbReference type="Gene3D" id="2.60.40.10">
    <property type="entry name" value="Immunoglobulins"/>
    <property type="match status" value="1"/>
</dbReference>
<reference evidence="12" key="1">
    <citation type="submission" date="2020-05" db="EMBL/GenBank/DDBJ databases">
        <authorList>
            <person name="Chiriac C."/>
            <person name="Salcher M."/>
            <person name="Ghai R."/>
            <person name="Kavagutti S V."/>
        </authorList>
    </citation>
    <scope>NUCLEOTIDE SEQUENCE</scope>
</reference>
<evidence type="ECO:0000256" key="10">
    <source>
        <dbReference type="ARBA" id="ARBA00047899"/>
    </source>
</evidence>
<evidence type="ECO:0000256" key="8">
    <source>
        <dbReference type="ARBA" id="ARBA00023170"/>
    </source>
</evidence>
<dbReference type="AlphaFoldDB" id="A0A6J7EQJ3"/>
<keyword evidence="3" id="KW-0812">Transmembrane</keyword>
<dbReference type="EMBL" id="CAFBLU010000039">
    <property type="protein sequence ID" value="CAB4881713.1"/>
    <property type="molecule type" value="Genomic_DNA"/>
</dbReference>
<sequence>MPSARTTVRAAGLCFAIALTCAPAASAFQTPQVSAGSNQSCGVSATGVGVCWGGRDGDAALPAGHKWKQLSAGNGRSCGVTTTGAGYCWGVDAYGVLNVPTGKRWKSIDAGGYLNVCGITTTGAGYCWGTVPGDPNLTAVPSGKKWRTLSSGWKQACGVTTAGQGMCWGDMTHDTTAVPAHKTWKMIKSAYQSTCGVTTSGEGLCWGFPGGSVPTGKVWSSIDMNGIGQCGVTTTGEGLCWGRGDGETSKLAIPWSSGWVSIDVGLSHSCGITTSGRALCWGLDTDRGDDGQANVPAGLPDVRFSTDPALLHMPATTSRFSRTSPTQRIAIRNNAPTALSELFLSPTPVLSQDGGGAFRITAETCFASWFHPQASCIVTVKFTPKRGQRGTVNGLLSVTSVYAHPVVRRGHVACLARATTPAHPAGCGEPDPGPTYTVRLKASAAVVKKSHFTG</sequence>
<keyword evidence="4" id="KW-0732">Signal</keyword>
<comment type="catalytic activity">
    <reaction evidence="11">
        <text>L-seryl-[protein] + ATP = O-phospho-L-seryl-[protein] + ADP + H(+)</text>
        <dbReference type="Rhea" id="RHEA:17989"/>
        <dbReference type="Rhea" id="RHEA-COMP:9863"/>
        <dbReference type="Rhea" id="RHEA-COMP:11604"/>
        <dbReference type="ChEBI" id="CHEBI:15378"/>
        <dbReference type="ChEBI" id="CHEBI:29999"/>
        <dbReference type="ChEBI" id="CHEBI:30616"/>
        <dbReference type="ChEBI" id="CHEBI:83421"/>
        <dbReference type="ChEBI" id="CHEBI:456216"/>
        <dbReference type="EC" id="2.7.11.1"/>
    </reaction>
</comment>
<evidence type="ECO:0000256" key="3">
    <source>
        <dbReference type="ARBA" id="ARBA00022692"/>
    </source>
</evidence>
<evidence type="ECO:0000256" key="11">
    <source>
        <dbReference type="ARBA" id="ARBA00048679"/>
    </source>
</evidence>
<keyword evidence="9" id="KW-0325">Glycoprotein</keyword>
<evidence type="ECO:0000256" key="2">
    <source>
        <dbReference type="ARBA" id="ARBA00012513"/>
    </source>
</evidence>
<proteinExistence type="predicted"/>
<evidence type="ECO:0000313" key="12">
    <source>
        <dbReference type="EMBL" id="CAB4881713.1"/>
    </source>
</evidence>